<comment type="caution">
    <text evidence="1">The sequence shown here is derived from an EMBL/GenBank/DDBJ whole genome shotgun (WGS) entry which is preliminary data.</text>
</comment>
<gene>
    <name evidence="1" type="ORF">LO744_05995</name>
</gene>
<dbReference type="Proteomes" id="UP001108025">
    <property type="component" value="Unassembled WGS sequence"/>
</dbReference>
<dbReference type="RefSeq" id="WP_230667817.1">
    <property type="nucleotide sequence ID" value="NZ_JAJNAY010000001.1"/>
</dbReference>
<reference evidence="1" key="1">
    <citation type="submission" date="2021-11" db="EMBL/GenBank/DDBJ databases">
        <title>Description of novel Chryseobacterium species.</title>
        <authorList>
            <person name="Saticioglu I.B."/>
            <person name="Ay H."/>
            <person name="Altun S."/>
            <person name="Duman M."/>
        </authorList>
    </citation>
    <scope>NUCLEOTIDE SEQUENCE</scope>
    <source>
        <strain evidence="1">C-17</strain>
    </source>
</reference>
<sequence>MNESEVNEIQEVNSFKYAWYRNGKYSVNVKSYLTLGNGKANETETEEIWEIIPGEYKHIEILISDKKYIHFDAQMKPFYEILNQVNKATENLALLLDEDKTIDKIENDEVIIEKWEEIKRKELRFLQLVKDSYNEIITIYDKEFQRIDDNIKANLLYQILFYPFPNTGVNFTNEGQFKEREFLSTLFPGEKIVYDTNYEFIDNKDQFQMNIVGKLKSHTGDFDEIYAQNYQKALNIPLEYDLIMEGEYLYNLDSVLSEIIFHVKEKLNEKMLYVCRYHIQLIPSTI</sequence>
<protein>
    <submittedName>
        <fullName evidence="1">Uncharacterized protein</fullName>
    </submittedName>
</protein>
<accession>A0A9Q3V311</accession>
<proteinExistence type="predicted"/>
<dbReference type="EMBL" id="JAJNAY010000001">
    <property type="protein sequence ID" value="MCD1116405.1"/>
    <property type="molecule type" value="Genomic_DNA"/>
</dbReference>
<name>A0A9Q3V311_9FLAO</name>
<keyword evidence="2" id="KW-1185">Reference proteome</keyword>
<evidence type="ECO:0000313" key="2">
    <source>
        <dbReference type="Proteomes" id="UP001108025"/>
    </source>
</evidence>
<dbReference type="AlphaFoldDB" id="A0A9Q3V311"/>
<evidence type="ECO:0000313" key="1">
    <source>
        <dbReference type="EMBL" id="MCD1116405.1"/>
    </source>
</evidence>
<organism evidence="1 2">
    <name type="scientific">Chryseobacterium turcicum</name>
    <dbReference type="NCBI Taxonomy" id="2898076"/>
    <lineage>
        <taxon>Bacteria</taxon>
        <taxon>Pseudomonadati</taxon>
        <taxon>Bacteroidota</taxon>
        <taxon>Flavobacteriia</taxon>
        <taxon>Flavobacteriales</taxon>
        <taxon>Weeksellaceae</taxon>
        <taxon>Chryseobacterium group</taxon>
        <taxon>Chryseobacterium</taxon>
    </lineage>
</organism>